<evidence type="ECO:0000256" key="5">
    <source>
        <dbReference type="ARBA" id="ARBA00023163"/>
    </source>
</evidence>
<dbReference type="OMA" id="FYIDDRH"/>
<dbReference type="GO" id="GO:0003681">
    <property type="term" value="F:bent DNA binding"/>
    <property type="evidence" value="ECO:0007669"/>
    <property type="project" value="TreeGrafter"/>
</dbReference>
<evidence type="ECO:0000313" key="10">
    <source>
        <dbReference type="Proteomes" id="UP000038009"/>
    </source>
</evidence>
<gene>
    <name evidence="9" type="ORF">ABL78_0176</name>
</gene>
<evidence type="ECO:0000313" key="8">
    <source>
        <dbReference type="EMBL" id="AAN73409.1"/>
    </source>
</evidence>
<feature type="compositionally biased region" description="Low complexity" evidence="7">
    <location>
        <begin position="29"/>
        <end position="44"/>
    </location>
</feature>
<dbReference type="EMBL" id="LJSK01000002">
    <property type="protein sequence ID" value="KPI90740.1"/>
    <property type="molecule type" value="Genomic_DNA"/>
</dbReference>
<dbReference type="AlphaFoldDB" id="Q8IS08"/>
<feature type="region of interest" description="Disordered" evidence="7">
    <location>
        <begin position="21"/>
        <end position="44"/>
    </location>
</feature>
<dbReference type="Pfam" id="PF12251">
    <property type="entry name" value="SNAPC3"/>
    <property type="match status" value="1"/>
</dbReference>
<dbReference type="PANTHER" id="PTHR13421">
    <property type="entry name" value="SNRNA-ACTIVATING PROTEIN COMPLEX SUBUNIT 3"/>
    <property type="match status" value="1"/>
</dbReference>
<dbReference type="InterPro" id="IPR022042">
    <property type="entry name" value="snRNA-activating_su3"/>
</dbReference>
<dbReference type="GO" id="GO:0001046">
    <property type="term" value="F:core promoter sequence-specific DNA binding"/>
    <property type="evidence" value="ECO:0007669"/>
    <property type="project" value="TreeGrafter"/>
</dbReference>
<proteinExistence type="inferred from homology"/>
<dbReference type="GO" id="GO:0005634">
    <property type="term" value="C:nucleus"/>
    <property type="evidence" value="ECO:0007669"/>
    <property type="project" value="UniProtKB-SubCell"/>
</dbReference>
<dbReference type="GO" id="GO:0019185">
    <property type="term" value="C:snRNA-activating protein complex"/>
    <property type="evidence" value="ECO:0007669"/>
    <property type="project" value="TreeGrafter"/>
</dbReference>
<dbReference type="GO" id="GO:0042796">
    <property type="term" value="P:snRNA transcription by RNA polymerase III"/>
    <property type="evidence" value="ECO:0007669"/>
    <property type="project" value="TreeGrafter"/>
</dbReference>
<accession>Q8IS08</accession>
<reference evidence="9 10" key="2">
    <citation type="journal article" date="2015" name="PLoS Pathog.">
        <title>Leptomonas seymouri: Adaptations to the Dixenous Life Cycle Analyzed by Genome Sequencing, Transcriptome Profiling and Co-infection with Leishmania donovani.</title>
        <authorList>
            <person name="Kraeva N."/>
            <person name="Butenko A."/>
            <person name="Hlavacova J."/>
            <person name="Kostygov A."/>
            <person name="Myskova J."/>
            <person name="Grybchuk D."/>
            <person name="Lestinova T."/>
            <person name="Votypka J."/>
            <person name="Volf P."/>
            <person name="Opperdoes F."/>
            <person name="Flegontov P."/>
            <person name="Lukes J."/>
            <person name="Yurchenko V."/>
        </authorList>
    </citation>
    <scope>NUCLEOTIDE SEQUENCE [LARGE SCALE GENOMIC DNA]</scope>
    <source>
        <strain evidence="9 10">ATCC 30220</strain>
    </source>
</reference>
<evidence type="ECO:0000313" key="9">
    <source>
        <dbReference type="EMBL" id="KPI90740.1"/>
    </source>
</evidence>
<evidence type="ECO:0000256" key="3">
    <source>
        <dbReference type="ARBA" id="ARBA00023015"/>
    </source>
</evidence>
<evidence type="ECO:0000256" key="4">
    <source>
        <dbReference type="ARBA" id="ARBA00023125"/>
    </source>
</evidence>
<keyword evidence="5" id="KW-0804">Transcription</keyword>
<dbReference type="OrthoDB" id="3437960at2759"/>
<evidence type="ECO:0000256" key="2">
    <source>
        <dbReference type="ARBA" id="ARBA00010410"/>
    </source>
</evidence>
<comment type="subcellular location">
    <subcellularLocation>
        <location evidence="1">Nucleus</location>
    </subcellularLocation>
</comment>
<reference evidence="8" key="1">
    <citation type="journal article" date="2003" name="Proc. Natl. Acad. Sci. U.S.A.">
        <title>RNA polymerase II-dependent transcription in trypanosomes is associated with a SNAP complex-like transcription factor.</title>
        <authorList>
            <person name="Das A."/>
            <person name="Bellofatto V."/>
        </authorList>
    </citation>
    <scope>NUCLEOTIDE SEQUENCE</scope>
</reference>
<dbReference type="Proteomes" id="UP000038009">
    <property type="component" value="Unassembled WGS sequence"/>
</dbReference>
<evidence type="ECO:0000256" key="6">
    <source>
        <dbReference type="ARBA" id="ARBA00023242"/>
    </source>
</evidence>
<dbReference type="GO" id="GO:0042795">
    <property type="term" value="P:snRNA transcription by RNA polymerase II"/>
    <property type="evidence" value="ECO:0007669"/>
    <property type="project" value="TreeGrafter"/>
</dbReference>
<sequence length="476" mass="52904">MSAPSKRRRSFRVDPFTFIVPGNSEEASDVPASSSPSASSQQSVLPMTLRRIAYEEAATSLEDLRAVNAEPLSSMPADAPLEPRTAVRLPVVLCMRGSPHGLSFLLGQAEQQLQDCDALLDSVATAWEREYGAHSLAALPPRKVCSQTEAILAQVHEEAARQLPEVAAKLKKLGDKATRLSYLVEVDAIKKVDKELSAKFQSAVAGLESFKQANEKATRPGPPPLSSNDLSPASIQTRCDVGDDFCVEHTHRWEFTMHGIRSKEPRETWAVLSCQPLTALLDAVDCATVRDPLRTSRNAFFFIHGTFYIDDRHGDADDFQDLSEVIRSNDPLQDPLTFNATEHQGFGRCPVKSAAATTFEALDVKMGEYCLLRHCGGCDHYFYLSHVRSLRGYPRKERAEFPHRVAKVRDQARRCLLCRLFPATVVLYEDPLSPESPAFYCAVCVDILHANDTPDEAAQYQRRDAKDFGETYFKVL</sequence>
<dbReference type="EMBL" id="AY160128">
    <property type="protein sequence ID" value="AAN73409.1"/>
    <property type="molecule type" value="Genomic_DNA"/>
</dbReference>
<dbReference type="VEuPathDB" id="TriTrypDB:Lsey_0002_0640"/>
<evidence type="ECO:0000256" key="1">
    <source>
        <dbReference type="ARBA" id="ARBA00004123"/>
    </source>
</evidence>
<organism evidence="8">
    <name type="scientific">Leptomonas seymouri</name>
    <dbReference type="NCBI Taxonomy" id="5684"/>
    <lineage>
        <taxon>Eukaryota</taxon>
        <taxon>Discoba</taxon>
        <taxon>Euglenozoa</taxon>
        <taxon>Kinetoplastea</taxon>
        <taxon>Metakinetoplastina</taxon>
        <taxon>Trypanosomatida</taxon>
        <taxon>Trypanosomatidae</taxon>
        <taxon>Leishmaniinae</taxon>
        <taxon>Leptomonas</taxon>
    </lineage>
</organism>
<name>Q8IS08_LEPSE</name>
<evidence type="ECO:0000256" key="7">
    <source>
        <dbReference type="SAM" id="MobiDB-lite"/>
    </source>
</evidence>
<dbReference type="GO" id="GO:0000978">
    <property type="term" value="F:RNA polymerase II cis-regulatory region sequence-specific DNA binding"/>
    <property type="evidence" value="ECO:0007669"/>
    <property type="project" value="TreeGrafter"/>
</dbReference>
<dbReference type="PANTHER" id="PTHR13421:SF16">
    <property type="entry name" value="SNRNA-ACTIVATING PROTEIN COMPLEX SUBUNIT 3"/>
    <property type="match status" value="1"/>
</dbReference>
<keyword evidence="4" id="KW-0238">DNA-binding</keyword>
<protein>
    <submittedName>
        <fullName evidence="9">Putative Small nuclear RNA protein activation protein (SNAP) 50</fullName>
    </submittedName>
    <submittedName>
        <fullName evidence="8">p57 protein</fullName>
    </submittedName>
</protein>
<keyword evidence="6" id="KW-0539">Nucleus</keyword>
<comment type="similarity">
    <text evidence="2">Belongs to the SNAPC3/SRD2 family.</text>
</comment>
<keyword evidence="3" id="KW-0805">Transcription regulation</keyword>
<keyword evidence="10" id="KW-1185">Reference proteome</keyword>
<dbReference type="GO" id="GO:0001006">
    <property type="term" value="F:RNA polymerase III type 3 promoter sequence-specific DNA binding"/>
    <property type="evidence" value="ECO:0007669"/>
    <property type="project" value="TreeGrafter"/>
</dbReference>